<gene>
    <name evidence="3" type="ORF">CAZ10_23295</name>
    <name evidence="2" type="ORF">CCBH4851_00534</name>
</gene>
<reference evidence="2" key="1">
    <citation type="submission" date="2015-08" db="EMBL/GenBank/DDBJ databases">
        <title>Pseudomonas aeruginosa strain CCBH4851 chromosome region.</title>
        <authorList>
            <person name="Silveira M.C."/>
            <person name="Carvalho-Assef A.P.D."/>
            <person name="Albano R.M."/>
        </authorList>
    </citation>
    <scope>NUCLEOTIDE SEQUENCE</scope>
    <source>
        <strain evidence="2">CCBH4851</strain>
    </source>
</reference>
<dbReference type="Proteomes" id="UP000194857">
    <property type="component" value="Unassembled WGS sequence"/>
</dbReference>
<dbReference type="SMR" id="A0A0K3ACA0"/>
<accession>A0A0K3ACA0</accession>
<dbReference type="EMBL" id="KT454971">
    <property type="protein sequence ID" value="ALI59235.1"/>
    <property type="molecule type" value="Genomic_DNA"/>
</dbReference>
<reference evidence="3 4" key="2">
    <citation type="submission" date="2017-05" db="EMBL/GenBank/DDBJ databases">
        <authorList>
            <person name="Song R."/>
            <person name="Chenine A.L."/>
            <person name="Ruprecht R.M."/>
        </authorList>
    </citation>
    <scope>NUCLEOTIDE SEQUENCE [LARGE SCALE GENOMIC DNA]</scope>
    <source>
        <strain evidence="3 4">S567_C10_BS</strain>
    </source>
</reference>
<name>A0A0K3ACA0_PSEAI</name>
<dbReference type="PATRIC" id="fig|287.2000.peg.2261"/>
<dbReference type="EMBL" id="NFFZ01000013">
    <property type="protein sequence ID" value="OTI58553.1"/>
    <property type="molecule type" value="Genomic_DNA"/>
</dbReference>
<organism evidence="2">
    <name type="scientific">Pseudomonas aeruginosa</name>
    <dbReference type="NCBI Taxonomy" id="287"/>
    <lineage>
        <taxon>Bacteria</taxon>
        <taxon>Pseudomonadati</taxon>
        <taxon>Pseudomonadota</taxon>
        <taxon>Gammaproteobacteria</taxon>
        <taxon>Pseudomonadales</taxon>
        <taxon>Pseudomonadaceae</taxon>
        <taxon>Pseudomonas</taxon>
    </lineage>
</organism>
<dbReference type="RefSeq" id="WP_003101516.1">
    <property type="nucleotide sequence ID" value="NZ_BIFN01000029.1"/>
</dbReference>
<feature type="domain" description="Tse2 ADP-ribosyltransferase toxin" evidence="1">
    <location>
        <begin position="20"/>
        <end position="152"/>
    </location>
</feature>
<sequence>MSYDYEKTSLTLYRAVFKANYDGDVGRYLHPDKELAEAAEVAPLLHPTFDSPNTPGVPARAPDIVAGRDGLYAPDTGGTSVFDRAGVLRRADGDFVIPDGTDIPPDLKVKQDSYNKRLQATHYTIMPAKPMYREVLMGQLDNFVRNAIRRQWEKARGL</sequence>
<dbReference type="InterPro" id="IPR041018">
    <property type="entry name" value="ADPRTs_Tse2"/>
</dbReference>
<dbReference type="Pfam" id="PF18648">
    <property type="entry name" value="ADPRTs_Tse2"/>
    <property type="match status" value="1"/>
</dbReference>
<evidence type="ECO:0000313" key="4">
    <source>
        <dbReference type="Proteomes" id="UP000194857"/>
    </source>
</evidence>
<proteinExistence type="predicted"/>
<evidence type="ECO:0000313" key="2">
    <source>
        <dbReference type="EMBL" id="ALI59235.1"/>
    </source>
</evidence>
<evidence type="ECO:0000259" key="1">
    <source>
        <dbReference type="Pfam" id="PF18648"/>
    </source>
</evidence>
<evidence type="ECO:0000313" key="3">
    <source>
        <dbReference type="EMBL" id="OTI58553.1"/>
    </source>
</evidence>
<dbReference type="AlphaFoldDB" id="A0A0K3ACA0"/>
<protein>
    <recommendedName>
        <fullName evidence="1">Tse2 ADP-ribosyltransferase toxin domain-containing protein</fullName>
    </recommendedName>
</protein>